<feature type="region of interest" description="Disordered" evidence="1">
    <location>
        <begin position="22"/>
        <end position="71"/>
    </location>
</feature>
<dbReference type="Proteomes" id="UP000035740">
    <property type="component" value="Unassembled WGS sequence"/>
</dbReference>
<evidence type="ECO:0000256" key="1">
    <source>
        <dbReference type="SAM" id="MobiDB-lite"/>
    </source>
</evidence>
<keyword evidence="3" id="KW-1185">Reference proteome</keyword>
<proteinExistence type="predicted"/>
<reference evidence="2 3" key="1">
    <citation type="journal article" date="2014" name="Nature">
        <title>The genome of the recently domesticated crop plant sugar beet (Beta vulgaris).</title>
        <authorList>
            <person name="Dohm J.C."/>
            <person name="Minoche A.E."/>
            <person name="Holtgrawe D."/>
            <person name="Capella-Gutierrez S."/>
            <person name="Zakrzewski F."/>
            <person name="Tafer H."/>
            <person name="Rupp O."/>
            <person name="Sorensen T.R."/>
            <person name="Stracke R."/>
            <person name="Reinhardt R."/>
            <person name="Goesmann A."/>
            <person name="Kraft T."/>
            <person name="Schulz B."/>
            <person name="Stadler P.F."/>
            <person name="Schmidt T."/>
            <person name="Gabaldon T."/>
            <person name="Lehrach H."/>
            <person name="Weisshaar B."/>
            <person name="Himmelbauer H."/>
        </authorList>
    </citation>
    <scope>NUCLEOTIDE SEQUENCE [LARGE SCALE GENOMIC DNA]</scope>
    <source>
        <tissue evidence="2">Taproot</tissue>
    </source>
</reference>
<dbReference type="Gramene" id="KMS93285">
    <property type="protein sequence ID" value="KMS93285"/>
    <property type="gene ID" value="BVRB_033020"/>
</dbReference>
<feature type="non-terminal residue" evidence="2">
    <location>
        <position position="1"/>
    </location>
</feature>
<evidence type="ECO:0000313" key="3">
    <source>
        <dbReference type="Proteomes" id="UP000035740"/>
    </source>
</evidence>
<feature type="non-terminal residue" evidence="2">
    <location>
        <position position="71"/>
    </location>
</feature>
<protein>
    <submittedName>
        <fullName evidence="2">Uncharacterized protein</fullName>
    </submittedName>
</protein>
<accession>A0A0J8DRD1</accession>
<dbReference type="EMBL" id="KQ104597">
    <property type="protein sequence ID" value="KMS93285.1"/>
    <property type="molecule type" value="Genomic_DNA"/>
</dbReference>
<name>A0A0J8DRD1_BETVV</name>
<organism evidence="2 3">
    <name type="scientific">Beta vulgaris subsp. vulgaris</name>
    <name type="common">Beet</name>
    <dbReference type="NCBI Taxonomy" id="3555"/>
    <lineage>
        <taxon>Eukaryota</taxon>
        <taxon>Viridiplantae</taxon>
        <taxon>Streptophyta</taxon>
        <taxon>Embryophyta</taxon>
        <taxon>Tracheophyta</taxon>
        <taxon>Spermatophyta</taxon>
        <taxon>Magnoliopsida</taxon>
        <taxon>eudicotyledons</taxon>
        <taxon>Gunneridae</taxon>
        <taxon>Pentapetalae</taxon>
        <taxon>Caryophyllales</taxon>
        <taxon>Chenopodiaceae</taxon>
        <taxon>Betoideae</taxon>
        <taxon>Beta</taxon>
    </lineage>
</organism>
<evidence type="ECO:0000313" key="2">
    <source>
        <dbReference type="EMBL" id="KMS93285.1"/>
    </source>
</evidence>
<gene>
    <name evidence="2" type="ORF">BVRB_033020</name>
</gene>
<dbReference type="AlphaFoldDB" id="A0A0J8DRD1"/>
<sequence>ISWQVSYHCVFIHQTSPHLKITNTPIPHKGQPPTILDDTDLPPSTGPAEDISLEPEPLPRVTSEGSNGFPL</sequence>